<feature type="region of interest" description="Disordered" evidence="1">
    <location>
        <begin position="56"/>
        <end position="88"/>
    </location>
</feature>
<reference evidence="2" key="2">
    <citation type="submission" date="2021-02" db="EMBL/GenBank/DDBJ databases">
        <title>Aspergillus puulaauensis MK2 genome sequence.</title>
        <authorList>
            <person name="Futagami T."/>
            <person name="Mori K."/>
            <person name="Kadooka C."/>
            <person name="Tanaka T."/>
        </authorList>
    </citation>
    <scope>NUCLEOTIDE SEQUENCE</scope>
    <source>
        <strain evidence="2">MK2</strain>
    </source>
</reference>
<name>A0A7R8AMP5_9EURO</name>
<accession>A0A7R8AMP5</accession>
<evidence type="ECO:0000256" key="1">
    <source>
        <dbReference type="SAM" id="MobiDB-lite"/>
    </source>
</evidence>
<gene>
    <name evidence="2" type="ORF">APUU_41683A</name>
</gene>
<keyword evidence="3" id="KW-1185">Reference proteome</keyword>
<dbReference type="EMBL" id="AP024446">
    <property type="protein sequence ID" value="BCS25239.1"/>
    <property type="molecule type" value="Genomic_DNA"/>
</dbReference>
<evidence type="ECO:0000313" key="3">
    <source>
        <dbReference type="Proteomes" id="UP000654913"/>
    </source>
</evidence>
<feature type="region of interest" description="Disordered" evidence="1">
    <location>
        <begin position="1"/>
        <end position="29"/>
    </location>
</feature>
<sequence>MTSGDSSPPGSPRPPAPRPPSPTPNCTHNCGPIEQPGVDWRHWTCRCGNGYYTPDRVWISGSDVRNGRKPPRNQQPAGDRETSAGYSK</sequence>
<dbReference type="OrthoDB" id="4161301at2759"/>
<reference evidence="2" key="1">
    <citation type="submission" date="2021-01" db="EMBL/GenBank/DDBJ databases">
        <authorList>
            <consortium name="Aspergillus puulaauensis MK2 genome sequencing consortium"/>
            <person name="Kazuki M."/>
            <person name="Futagami T."/>
        </authorList>
    </citation>
    <scope>NUCLEOTIDE SEQUENCE</scope>
    <source>
        <strain evidence="2">MK2</strain>
    </source>
</reference>
<evidence type="ECO:0000313" key="2">
    <source>
        <dbReference type="EMBL" id="BCS25239.1"/>
    </source>
</evidence>
<protein>
    <submittedName>
        <fullName evidence="2">Uncharacterized protein</fullName>
    </submittedName>
</protein>
<proteinExistence type="predicted"/>
<dbReference type="KEGG" id="apuu:APUU_41683A"/>
<organism evidence="2 3">
    <name type="scientific">Aspergillus puulaauensis</name>
    <dbReference type="NCBI Taxonomy" id="1220207"/>
    <lineage>
        <taxon>Eukaryota</taxon>
        <taxon>Fungi</taxon>
        <taxon>Dikarya</taxon>
        <taxon>Ascomycota</taxon>
        <taxon>Pezizomycotina</taxon>
        <taxon>Eurotiomycetes</taxon>
        <taxon>Eurotiomycetidae</taxon>
        <taxon>Eurotiales</taxon>
        <taxon>Aspergillaceae</taxon>
        <taxon>Aspergillus</taxon>
    </lineage>
</organism>
<dbReference type="GeneID" id="64975244"/>
<dbReference type="Proteomes" id="UP000654913">
    <property type="component" value="Chromosome 4"/>
</dbReference>
<feature type="compositionally biased region" description="Pro residues" evidence="1">
    <location>
        <begin position="9"/>
        <end position="23"/>
    </location>
</feature>
<dbReference type="AlphaFoldDB" id="A0A7R8AMP5"/>
<dbReference type="RefSeq" id="XP_041557433.1">
    <property type="nucleotide sequence ID" value="XM_041704893.1"/>
</dbReference>